<evidence type="ECO:0000313" key="3">
    <source>
        <dbReference type="Proteomes" id="UP000284842"/>
    </source>
</evidence>
<feature type="region of interest" description="Disordered" evidence="1">
    <location>
        <begin position="1628"/>
        <end position="1666"/>
    </location>
</feature>
<gene>
    <name evidence="2" type="ORF">CVT24_010429</name>
</gene>
<feature type="region of interest" description="Disordered" evidence="1">
    <location>
        <begin position="1498"/>
        <end position="1595"/>
    </location>
</feature>
<accession>A0A409YPP3</accession>
<dbReference type="InParanoid" id="A0A409YPP3"/>
<feature type="compositionally biased region" description="Low complexity" evidence="1">
    <location>
        <begin position="439"/>
        <end position="477"/>
    </location>
</feature>
<dbReference type="STRING" id="181874.A0A409YPP3"/>
<feature type="region of interest" description="Disordered" evidence="1">
    <location>
        <begin position="169"/>
        <end position="254"/>
    </location>
</feature>
<feature type="compositionally biased region" description="Polar residues" evidence="1">
    <location>
        <begin position="135"/>
        <end position="152"/>
    </location>
</feature>
<feature type="compositionally biased region" description="Low complexity" evidence="1">
    <location>
        <begin position="1016"/>
        <end position="1030"/>
    </location>
</feature>
<feature type="compositionally biased region" description="Polar residues" evidence="1">
    <location>
        <begin position="1543"/>
        <end position="1567"/>
    </location>
</feature>
<reference evidence="2 3" key="1">
    <citation type="journal article" date="2018" name="Evol. Lett.">
        <title>Horizontal gene cluster transfer increased hallucinogenic mushroom diversity.</title>
        <authorList>
            <person name="Reynolds H.T."/>
            <person name="Vijayakumar V."/>
            <person name="Gluck-Thaler E."/>
            <person name="Korotkin H.B."/>
            <person name="Matheny P.B."/>
            <person name="Slot J.C."/>
        </authorList>
    </citation>
    <scope>NUCLEOTIDE SEQUENCE [LARGE SCALE GENOMIC DNA]</scope>
    <source>
        <strain evidence="2 3">2629</strain>
    </source>
</reference>
<feature type="compositionally biased region" description="Basic and acidic residues" evidence="1">
    <location>
        <begin position="413"/>
        <end position="424"/>
    </location>
</feature>
<feature type="compositionally biased region" description="Low complexity" evidence="1">
    <location>
        <begin position="521"/>
        <end position="532"/>
    </location>
</feature>
<proteinExistence type="predicted"/>
<evidence type="ECO:0000313" key="2">
    <source>
        <dbReference type="EMBL" id="PPR04971.1"/>
    </source>
</evidence>
<feature type="compositionally biased region" description="Polar residues" evidence="1">
    <location>
        <begin position="1128"/>
        <end position="1145"/>
    </location>
</feature>
<feature type="region of interest" description="Disordered" evidence="1">
    <location>
        <begin position="1279"/>
        <end position="1464"/>
    </location>
</feature>
<feature type="compositionally biased region" description="Polar residues" evidence="1">
    <location>
        <begin position="35"/>
        <end position="48"/>
    </location>
</feature>
<sequence length="1892" mass="198721">MKFIRRKSDAKRGHLSSQSTSSNLSIPNYHHQDTETSQSGLSSSNNFLDSLPELPPTNDFRTSLILPESTAGEQATFDQLRTKLANQRAQGAEHQIPEEVEDMLLETLGRFRSRSGNTPDRSSENVHSEAGAGVSNPSSSPPRSTKRYSNNLFGSGSMKNYSYINRVGTSSRGSTASSSRTASLTPTEASVAAAARARVSSSGSTQDGNGSKTSLTNSSPNNSTSNINFIPSTSSTTANGTHTPPPMDSFNTPYAISEEGPLLHIYAAEQRLQKALGPTGLKRVSLALGAVIKEIEDEAEDEVLVPRSSPSVPTSGGHLDSPTANGVGLAVSASSDNRDSNTSMINDSSSSYPSLPAHIPSSSFGGPSNSSPEEPMAISGDVATAQEILERRASPIPARSVLGYVPGMPRPMTPRDFEYDEVRSHSTTPRAQSPYGELPSGPSSPTFGGFGNPGPSTPTNKHQRRSSTSSGARGSPSVLSSAAPLFLQRSTNTGRHTPVSSISTWDDATGDSAENRAANRSPSPTSTTFSSSILNSRRRPASPLAGPSFQPLATAATAGSNTSPYRISGSRPSTPSNVIWQPSASVSTSGHTFSPPPTQPQERPHSRNNSWSTSTDGGITPSSDIQMSLERYGMLSSSSSSNGSALPTSTNKTIARILGDPALPDSPLEEEDETGSDRLMAALGLGGSASEGNGSALPSSFLLDRKLATPSGNGWNSSSAIHAPSPSVRSATPTQNARSSNTSPAAHAAELMQQRNAAGSRRSMRGGSISNSVGNGTPVIGSNGNGSPARYGASTPSLQASSTWGHANNMSTSTTSSFGNSLLDGRPNGAFSSLGFAPRANSSRSSLDSAGSSYHSWEDGEGGGNIAVDRVFSVFTAAANSLEEGKVPTGATPTAWHNFSESVNGFTPSPPLNSLKDEPENDPEEVMRRFAGLSKEDFVNLQVRLVAAEYTRIANIDPRDRAPSVMRRRRPSTSQSNYGRVNSPIPQPPASPTQPLMDEHHALLNAMVDSIKDRPSAVSMSASGNISSSSDELSPTSRRNRDLAQVLFGSEDNEDDQGGFTPKVRGEFLFQPDNTSTQLPDDQSGNKSAADVFANQATPTPSQPSLPSLSASVSSNLTSASNTSNSQGSTQPGISTPLSSFSNAFASPSQNSPYLLARNPSTHRVPQTAQEEAELVREVKQKADAAMLALNKNPSTTNVTDVGLKHTTSIRRRVDPSQISTPKLVSATTSVDTIPLKSPSLAGQNQASASQHDIGGSKLGSRFKLRLRGSLRAKPVISSGEETVTEAKSPGPSQVAYYDSSKLNPGTPTLSSATEAGRFKVPVPTPPASAGPGLRGFMARFRNKQRMSESQTPSSGERPLQSIGTPATPISPSTPRAMQSDTPASPRAAATPTESRAHTPTPRPPGQPRPIYSRFPPANPPLSPGPSSAPSATASVSNSSNTAPSSQATQVQRPTTPAESLDASQSAAALEQLFAAAQNLGLDHNALSDLLARSGSTSSRQLLSKNPSAVASASGNGNAGTSRSANATSSSQSKSEGPGSLSYVGSTGSDKTATPTQFGDEQASRSYTGRPITPDELSRKTSVRKNDTLRRPPKESAQLDVVNTVVRRTIIFANDVNLADLGAIPQRKTSMRKKRASTQSTKSVVDRAPTPPPPKSTGKRFSADGLPPMPNQVFQSLGQVDGMLNVPSTSTGLPIEKSNSTYDSLYDMYAGESRVASMAAHDLNLPADQQLGPSETGGPAVELLEMANGQVIWNIVNGLRDGDDESIYTGRTSFESEYSTREPGPDNLQVFVKEHTRSGSKGSITSSFVSKKKTVQGKTRPETKIMYSSSAQLGRLIENLSHGMDAGSFNFQPQSRPPSRPYHSASSSLSTNDPNLPIEDKITRMLNAMNMS</sequence>
<feature type="compositionally biased region" description="Polar residues" evidence="1">
    <location>
        <begin position="727"/>
        <end position="744"/>
    </location>
</feature>
<feature type="compositionally biased region" description="Polar residues" evidence="1">
    <location>
        <begin position="1072"/>
        <end position="1087"/>
    </location>
</feature>
<feature type="region of interest" description="Disordered" evidence="1">
    <location>
        <begin position="961"/>
        <end position="996"/>
    </location>
</feature>
<feature type="compositionally biased region" description="Polar residues" evidence="1">
    <location>
        <begin position="557"/>
        <end position="592"/>
    </location>
</feature>
<feature type="compositionally biased region" description="Polar residues" evidence="1">
    <location>
        <begin position="1362"/>
        <end position="1381"/>
    </location>
</feature>
<comment type="caution">
    <text evidence="2">The sequence shown here is derived from an EMBL/GenBank/DDBJ whole genome shotgun (WGS) entry which is preliminary data.</text>
</comment>
<keyword evidence="3" id="KW-1185">Reference proteome</keyword>
<feature type="region of interest" description="Disordered" evidence="1">
    <location>
        <begin position="1"/>
        <end position="72"/>
    </location>
</feature>
<feature type="region of interest" description="Disordered" evidence="1">
    <location>
        <begin position="112"/>
        <end position="152"/>
    </location>
</feature>
<dbReference type="Proteomes" id="UP000284842">
    <property type="component" value="Unassembled WGS sequence"/>
</dbReference>
<feature type="compositionally biased region" description="Low complexity" evidence="1">
    <location>
        <begin position="1096"/>
        <end position="1127"/>
    </location>
</feature>
<feature type="region of interest" description="Disordered" evidence="1">
    <location>
        <begin position="300"/>
        <end position="376"/>
    </location>
</feature>
<name>A0A409YPP3_9AGAR</name>
<feature type="compositionally biased region" description="Polar residues" evidence="1">
    <location>
        <begin position="794"/>
        <end position="808"/>
    </location>
</feature>
<feature type="compositionally biased region" description="Low complexity" evidence="1">
    <location>
        <begin position="211"/>
        <end position="237"/>
    </location>
</feature>
<feature type="compositionally biased region" description="Polar residues" evidence="1">
    <location>
        <begin position="1301"/>
        <end position="1314"/>
    </location>
</feature>
<organism evidence="2 3">
    <name type="scientific">Panaeolus cyanescens</name>
    <dbReference type="NCBI Taxonomy" id="181874"/>
    <lineage>
        <taxon>Eukaryota</taxon>
        <taxon>Fungi</taxon>
        <taxon>Dikarya</taxon>
        <taxon>Basidiomycota</taxon>
        <taxon>Agaricomycotina</taxon>
        <taxon>Agaricomycetes</taxon>
        <taxon>Agaricomycetidae</taxon>
        <taxon>Agaricales</taxon>
        <taxon>Agaricineae</taxon>
        <taxon>Galeropsidaceae</taxon>
        <taxon>Panaeolus</taxon>
    </lineage>
</organism>
<feature type="compositionally biased region" description="Polar residues" evidence="1">
    <location>
        <begin position="607"/>
        <end position="624"/>
    </location>
</feature>
<protein>
    <submittedName>
        <fullName evidence="2">Uncharacterized protein</fullName>
    </submittedName>
</protein>
<feature type="compositionally biased region" description="Low complexity" evidence="1">
    <location>
        <begin position="759"/>
        <end position="772"/>
    </location>
</feature>
<feature type="compositionally biased region" description="Low complexity" evidence="1">
    <location>
        <begin position="1508"/>
        <end position="1542"/>
    </location>
</feature>
<feature type="compositionally biased region" description="Low complexity" evidence="1">
    <location>
        <begin position="340"/>
        <end position="351"/>
    </location>
</feature>
<feature type="compositionally biased region" description="Low complexity" evidence="1">
    <location>
        <begin position="360"/>
        <end position="375"/>
    </location>
</feature>
<feature type="compositionally biased region" description="Polar residues" evidence="1">
    <location>
        <begin position="1864"/>
        <end position="1874"/>
    </location>
</feature>
<dbReference type="OrthoDB" id="3259825at2759"/>
<feature type="region of interest" description="Disordered" evidence="1">
    <location>
        <begin position="712"/>
        <end position="808"/>
    </location>
</feature>
<feature type="compositionally biased region" description="Low complexity" evidence="1">
    <location>
        <begin position="169"/>
        <end position="202"/>
    </location>
</feature>
<dbReference type="EMBL" id="NHTK01000869">
    <property type="protein sequence ID" value="PPR04971.1"/>
    <property type="molecule type" value="Genomic_DNA"/>
</dbReference>
<evidence type="ECO:0000256" key="1">
    <source>
        <dbReference type="SAM" id="MobiDB-lite"/>
    </source>
</evidence>
<feature type="compositionally biased region" description="Low complexity" evidence="1">
    <location>
        <begin position="1382"/>
        <end position="1393"/>
    </location>
</feature>
<feature type="compositionally biased region" description="Polar residues" evidence="1">
    <location>
        <begin position="488"/>
        <end position="506"/>
    </location>
</feature>
<feature type="compositionally biased region" description="Basic and acidic residues" evidence="1">
    <location>
        <begin position="1"/>
        <end position="12"/>
    </location>
</feature>
<feature type="region of interest" description="Disordered" evidence="1">
    <location>
        <begin position="400"/>
        <end position="624"/>
    </location>
</feature>
<feature type="region of interest" description="Disordered" evidence="1">
    <location>
        <begin position="1015"/>
        <end position="1145"/>
    </location>
</feature>
<feature type="compositionally biased region" description="Low complexity" evidence="1">
    <location>
        <begin position="1425"/>
        <end position="1449"/>
    </location>
</feature>
<feature type="compositionally biased region" description="Polar residues" evidence="1">
    <location>
        <begin position="1498"/>
        <end position="1507"/>
    </location>
</feature>
<feature type="region of interest" description="Disordered" evidence="1">
    <location>
        <begin position="1844"/>
        <end position="1877"/>
    </location>
</feature>
<feature type="compositionally biased region" description="Low complexity" evidence="1">
    <location>
        <begin position="16"/>
        <end position="25"/>
    </location>
</feature>
<feature type="compositionally biased region" description="Basic and acidic residues" evidence="1">
    <location>
        <begin position="1576"/>
        <end position="1594"/>
    </location>
</feature>